<evidence type="ECO:0000259" key="2">
    <source>
        <dbReference type="PROSITE" id="PS50853"/>
    </source>
</evidence>
<reference evidence="4" key="1">
    <citation type="submission" date="2015-02" db="EMBL/GenBank/DDBJ databases">
        <title>Genome sequencing for Strongylocentrotus purpuratus.</title>
        <authorList>
            <person name="Murali S."/>
            <person name="Liu Y."/>
            <person name="Vee V."/>
            <person name="English A."/>
            <person name="Wang M."/>
            <person name="Skinner E."/>
            <person name="Han Y."/>
            <person name="Muzny D.M."/>
            <person name="Worley K.C."/>
            <person name="Gibbs R.A."/>
        </authorList>
    </citation>
    <scope>NUCLEOTIDE SEQUENCE</scope>
</reference>
<dbReference type="SUPFAM" id="SSF49265">
    <property type="entry name" value="Fibronectin type III"/>
    <property type="match status" value="1"/>
</dbReference>
<feature type="transmembrane region" description="Helical" evidence="1">
    <location>
        <begin position="146"/>
        <end position="172"/>
    </location>
</feature>
<dbReference type="SMART" id="SM00060">
    <property type="entry name" value="FN3"/>
    <property type="match status" value="1"/>
</dbReference>
<dbReference type="InterPro" id="IPR003961">
    <property type="entry name" value="FN3_dom"/>
</dbReference>
<keyword evidence="1" id="KW-0812">Transmembrane</keyword>
<dbReference type="CDD" id="cd00063">
    <property type="entry name" value="FN3"/>
    <property type="match status" value="1"/>
</dbReference>
<feature type="domain" description="Fibronectin type-III" evidence="2">
    <location>
        <begin position="39"/>
        <end position="134"/>
    </location>
</feature>
<dbReference type="EnsemblMetazoa" id="XM_030977580">
    <property type="protein sequence ID" value="XP_030833440"/>
    <property type="gene ID" value="LOC589058"/>
</dbReference>
<dbReference type="InParanoid" id="A0A7M7NAE1"/>
<evidence type="ECO:0000313" key="3">
    <source>
        <dbReference type="EnsemblMetazoa" id="XP_030833440"/>
    </source>
</evidence>
<sequence length="317" mass="34670">MLIISDVHEINNGNYECLANTDYGEGIAVINFTYSHPDSPFGFEVNQSQTTSSSLFVAWQPGFDGGSLQTFTLKYCTHDNALKDQDCGIVSHLNTTNHQLRGLNSSTWYRLVLWAINDAGSSSTQETVASTAEHVPVEKTNMADSFIVTFGIGLLAGACFIMIPLIVAVRVFGVSCCLKKSKDEPETGTTGQPIHTRRDDGDELVYIDVSHETTSPPQPIRPARTEETHTVYASLDHDATSRRKEEKNIATTTTATVESQQVDDDGLVYIALSHDTSHPRKSAHIPSSGGTVYASLNFNAMERRKETDDSPTTSTMT</sequence>
<organism evidence="3 4">
    <name type="scientific">Strongylocentrotus purpuratus</name>
    <name type="common">Purple sea urchin</name>
    <dbReference type="NCBI Taxonomy" id="7668"/>
    <lineage>
        <taxon>Eukaryota</taxon>
        <taxon>Metazoa</taxon>
        <taxon>Echinodermata</taxon>
        <taxon>Eleutherozoa</taxon>
        <taxon>Echinozoa</taxon>
        <taxon>Echinoidea</taxon>
        <taxon>Euechinoidea</taxon>
        <taxon>Echinacea</taxon>
        <taxon>Camarodonta</taxon>
        <taxon>Echinidea</taxon>
        <taxon>Strongylocentrotidae</taxon>
        <taxon>Strongylocentrotus</taxon>
    </lineage>
</organism>
<dbReference type="PROSITE" id="PS50853">
    <property type="entry name" value="FN3"/>
    <property type="match status" value="1"/>
</dbReference>
<dbReference type="GeneID" id="589058"/>
<protein>
    <recommendedName>
        <fullName evidence="2">Fibronectin type-III domain-containing protein</fullName>
    </recommendedName>
</protein>
<dbReference type="InterPro" id="IPR036116">
    <property type="entry name" value="FN3_sf"/>
</dbReference>
<dbReference type="Proteomes" id="UP000007110">
    <property type="component" value="Unassembled WGS sequence"/>
</dbReference>
<dbReference type="KEGG" id="spu:589058"/>
<reference evidence="3" key="2">
    <citation type="submission" date="2021-01" db="UniProtKB">
        <authorList>
            <consortium name="EnsemblMetazoa"/>
        </authorList>
    </citation>
    <scope>IDENTIFICATION</scope>
</reference>
<proteinExistence type="predicted"/>
<accession>A0A7M7NAE1</accession>
<dbReference type="Gene3D" id="2.60.40.10">
    <property type="entry name" value="Immunoglobulins"/>
    <property type="match status" value="1"/>
</dbReference>
<dbReference type="OrthoDB" id="6161934at2759"/>
<dbReference type="RefSeq" id="XP_030833440.1">
    <property type="nucleotide sequence ID" value="XM_030977580.1"/>
</dbReference>
<keyword evidence="1" id="KW-0472">Membrane</keyword>
<dbReference type="AlphaFoldDB" id="A0A7M7NAE1"/>
<name>A0A7M7NAE1_STRPU</name>
<dbReference type="InterPro" id="IPR013783">
    <property type="entry name" value="Ig-like_fold"/>
</dbReference>
<keyword evidence="4" id="KW-1185">Reference proteome</keyword>
<evidence type="ECO:0000256" key="1">
    <source>
        <dbReference type="SAM" id="Phobius"/>
    </source>
</evidence>
<evidence type="ECO:0000313" key="4">
    <source>
        <dbReference type="Proteomes" id="UP000007110"/>
    </source>
</evidence>
<keyword evidence="1" id="KW-1133">Transmembrane helix</keyword>
<dbReference type="Pfam" id="PF00041">
    <property type="entry name" value="fn3"/>
    <property type="match status" value="1"/>
</dbReference>